<feature type="transmembrane region" description="Helical" evidence="2">
    <location>
        <begin position="6"/>
        <end position="28"/>
    </location>
</feature>
<keyword evidence="2" id="KW-0472">Membrane</keyword>
<keyword evidence="2" id="KW-0812">Transmembrane</keyword>
<evidence type="ECO:0000313" key="3">
    <source>
        <dbReference type="EMBL" id="CAB88222.1"/>
    </source>
</evidence>
<dbReference type="AlphaFoldDB" id="Q9NE61"/>
<organism evidence="3">
    <name type="scientific">Leishmania major</name>
    <dbReference type="NCBI Taxonomy" id="5664"/>
    <lineage>
        <taxon>Eukaryota</taxon>
        <taxon>Discoba</taxon>
        <taxon>Euglenozoa</taxon>
        <taxon>Kinetoplastea</taxon>
        <taxon>Metakinetoplastina</taxon>
        <taxon>Trypanosomatida</taxon>
        <taxon>Trypanosomatidae</taxon>
        <taxon>Leishmaniinae</taxon>
        <taxon>Leishmania</taxon>
    </lineage>
</organism>
<reference evidence="3" key="2">
    <citation type="submission" date="2001-02" db="EMBL/GenBank/DDBJ databases">
        <authorList>
            <person name="Zimmermann W."/>
            <person name="Wambutt R."/>
            <person name="Ivens A.C."/>
            <person name="Quail M."/>
            <person name="Rajandream M.A."/>
            <person name="Barrell B.G."/>
        </authorList>
    </citation>
    <scope>NUCLEOTIDE SEQUENCE</scope>
    <source>
        <strain evidence="3">Friedlin</strain>
    </source>
</reference>
<evidence type="ECO:0000256" key="1">
    <source>
        <dbReference type="SAM" id="MobiDB-lite"/>
    </source>
</evidence>
<name>Q9NE61_LEIMA</name>
<proteinExistence type="predicted"/>
<feature type="compositionally biased region" description="Basic and acidic residues" evidence="1">
    <location>
        <begin position="50"/>
        <end position="59"/>
    </location>
</feature>
<keyword evidence="2" id="KW-1133">Transmembrane helix</keyword>
<feature type="region of interest" description="Disordered" evidence="1">
    <location>
        <begin position="33"/>
        <end position="59"/>
    </location>
</feature>
<gene>
    <name evidence="3" type="primary">L5213T.01</name>
</gene>
<accession>Q9NE61</accession>
<protein>
    <submittedName>
        <fullName evidence="3">Uncharacterized protein L5213T.01</fullName>
    </submittedName>
</protein>
<reference evidence="3" key="1">
    <citation type="journal article" date="1998" name="Genome Res.">
        <title>A physical map of the Leishmania major Friedlin genome.</title>
        <authorList>
            <person name="Ivens A.C."/>
            <person name="Lewis S.M."/>
            <person name="Bagherzadeh A."/>
            <person name="Zhang L."/>
            <person name="Chan H.M."/>
            <person name="Smith D.F."/>
        </authorList>
    </citation>
    <scope>NUCLEOTIDE SEQUENCE</scope>
    <source>
        <strain evidence="3">Friedlin</strain>
    </source>
</reference>
<feature type="non-terminal residue" evidence="3">
    <location>
        <position position="79"/>
    </location>
</feature>
<evidence type="ECO:0000256" key="2">
    <source>
        <dbReference type="SAM" id="Phobius"/>
    </source>
</evidence>
<sequence length="79" mass="9095">MSSVFLRLRGFVRFLSTGTQGCVVLNILRMRARQKEKKNETVSSQVNRQNNDDNEKKKEKECVDAVEAKRNKCGIVLHD</sequence>
<dbReference type="EMBL" id="AL352992">
    <property type="protein sequence ID" value="CAB88222.1"/>
    <property type="molecule type" value="Genomic_DNA"/>
</dbReference>